<comment type="function">
    <text evidence="7">Catalyzes the release of premature peptidyl moieties from peptidyl-tRNA molecules trapped in stalled 50S ribosomal subunits, and thus maintains levels of free tRNAs and 50S ribosomes.</text>
</comment>
<feature type="site" description="Stabilizes the basic form of H active site to accept a proton" evidence="7">
    <location>
        <position position="117"/>
    </location>
</feature>
<comment type="subunit">
    <text evidence="7">Monomer.</text>
</comment>
<dbReference type="GO" id="GO:0004045">
    <property type="term" value="F:peptidyl-tRNA hydrolase activity"/>
    <property type="evidence" value="ECO:0007669"/>
    <property type="project" value="UniProtKB-UniRule"/>
</dbReference>
<dbReference type="PROSITE" id="PS01195">
    <property type="entry name" value="PEPT_TRNA_HYDROL_1"/>
    <property type="match status" value="1"/>
</dbReference>
<dbReference type="GO" id="GO:0005737">
    <property type="term" value="C:cytoplasm"/>
    <property type="evidence" value="ECO:0007669"/>
    <property type="project" value="UniProtKB-SubCell"/>
</dbReference>
<gene>
    <name evidence="7" type="primary">pth</name>
    <name evidence="10" type="ORF">AVDCRST_MAG82-1832</name>
</gene>
<evidence type="ECO:0000256" key="6">
    <source>
        <dbReference type="ARBA" id="ARBA00050038"/>
    </source>
</evidence>
<comment type="function">
    <text evidence="7">Hydrolyzes ribosome-free peptidyl-tRNAs (with 1 or more amino acids incorporated), which drop off the ribosome during protein synthesis, or as a result of ribosome stalling.</text>
</comment>
<comment type="catalytic activity">
    <reaction evidence="7 8">
        <text>an N-acyl-L-alpha-aminoacyl-tRNA + H2O = an N-acyl-L-amino acid + a tRNA + H(+)</text>
        <dbReference type="Rhea" id="RHEA:54448"/>
        <dbReference type="Rhea" id="RHEA-COMP:10123"/>
        <dbReference type="Rhea" id="RHEA-COMP:13883"/>
        <dbReference type="ChEBI" id="CHEBI:15377"/>
        <dbReference type="ChEBI" id="CHEBI:15378"/>
        <dbReference type="ChEBI" id="CHEBI:59874"/>
        <dbReference type="ChEBI" id="CHEBI:78442"/>
        <dbReference type="ChEBI" id="CHEBI:138191"/>
        <dbReference type="EC" id="3.1.1.29"/>
    </reaction>
</comment>
<dbReference type="NCBIfam" id="TIGR00447">
    <property type="entry name" value="pth"/>
    <property type="match status" value="1"/>
</dbReference>
<dbReference type="Pfam" id="PF01195">
    <property type="entry name" value="Pept_tRNA_hydro"/>
    <property type="match status" value="1"/>
</dbReference>
<comment type="similarity">
    <text evidence="5 7 9">Belongs to the PTH family.</text>
</comment>
<evidence type="ECO:0000256" key="4">
    <source>
        <dbReference type="ARBA" id="ARBA00022884"/>
    </source>
</evidence>
<feature type="binding site" evidence="7">
    <location>
        <position position="98"/>
    </location>
    <ligand>
        <name>tRNA</name>
        <dbReference type="ChEBI" id="CHEBI:17843"/>
    </ligand>
</feature>
<accession>A0A6J4Q3L5</accession>
<proteinExistence type="inferred from homology"/>
<dbReference type="HAMAP" id="MF_00083">
    <property type="entry name" value="Pept_tRNA_hydro_bact"/>
    <property type="match status" value="1"/>
</dbReference>
<dbReference type="GO" id="GO:0000049">
    <property type="term" value="F:tRNA binding"/>
    <property type="evidence" value="ECO:0007669"/>
    <property type="project" value="UniProtKB-UniRule"/>
</dbReference>
<protein>
    <recommendedName>
        <fullName evidence="6 7">Peptidyl-tRNA hydrolase</fullName>
        <shortName evidence="7">Pth</shortName>
        <ecNumber evidence="1 7">3.1.1.29</ecNumber>
    </recommendedName>
</protein>
<feature type="site" description="Discriminates between blocked and unblocked aminoacyl-tRNA" evidence="7">
    <location>
        <position position="42"/>
    </location>
</feature>
<dbReference type="InterPro" id="IPR036416">
    <property type="entry name" value="Pept_tRNA_hydro_sf"/>
</dbReference>
<sequence>MLPEKVPRDRTSRLRLARSFLGQDEQGDGGLRRPPVVVGLGNPGRSYASTRHNVGYLVADELARRHDGSWRKRKKTEAAPVSVGLTNTTLLKPTTFMNNSGSAVSDYGLEDLLVIHDDLDLEAGTVRVKVGGGAGGHNGLRSIIGRLGNDFVRVRIGIGRPPAGLTVTDYVLSRMDSAVRDAIPTAADAVEFVLEHGPEAAMNRFNVRV</sequence>
<evidence type="ECO:0000256" key="9">
    <source>
        <dbReference type="RuleBase" id="RU004320"/>
    </source>
</evidence>
<evidence type="ECO:0000256" key="3">
    <source>
        <dbReference type="ARBA" id="ARBA00022801"/>
    </source>
</evidence>
<feature type="binding site" evidence="7">
    <location>
        <position position="138"/>
    </location>
    <ligand>
        <name>tRNA</name>
        <dbReference type="ChEBI" id="CHEBI:17843"/>
    </ligand>
</feature>
<keyword evidence="3 7" id="KW-0378">Hydrolase</keyword>
<dbReference type="SUPFAM" id="SSF53178">
    <property type="entry name" value="Peptidyl-tRNA hydrolase-like"/>
    <property type="match status" value="1"/>
</dbReference>
<organism evidence="10">
    <name type="scientific">uncultured Rubrobacteraceae bacterium</name>
    <dbReference type="NCBI Taxonomy" id="349277"/>
    <lineage>
        <taxon>Bacteria</taxon>
        <taxon>Bacillati</taxon>
        <taxon>Actinomycetota</taxon>
        <taxon>Rubrobacteria</taxon>
        <taxon>Rubrobacterales</taxon>
        <taxon>Rubrobacteraceae</taxon>
        <taxon>environmental samples</taxon>
    </lineage>
</organism>
<evidence type="ECO:0000256" key="8">
    <source>
        <dbReference type="RuleBase" id="RU000673"/>
    </source>
</evidence>
<keyword evidence="7" id="KW-0963">Cytoplasm</keyword>
<dbReference type="CDD" id="cd00462">
    <property type="entry name" value="PTH"/>
    <property type="match status" value="1"/>
</dbReference>
<dbReference type="InterPro" id="IPR001328">
    <property type="entry name" value="Pept_tRNA_hydro"/>
</dbReference>
<evidence type="ECO:0000256" key="2">
    <source>
        <dbReference type="ARBA" id="ARBA00022555"/>
    </source>
</evidence>
<reference evidence="10" key="1">
    <citation type="submission" date="2020-02" db="EMBL/GenBank/DDBJ databases">
        <authorList>
            <person name="Meier V. D."/>
        </authorList>
    </citation>
    <scope>NUCLEOTIDE SEQUENCE</scope>
    <source>
        <strain evidence="10">AVDCRST_MAG82</strain>
    </source>
</reference>
<dbReference type="Gene3D" id="3.40.50.1470">
    <property type="entry name" value="Peptidyl-tRNA hydrolase"/>
    <property type="match status" value="1"/>
</dbReference>
<dbReference type="GO" id="GO:0006515">
    <property type="term" value="P:protein quality control for misfolded or incompletely synthesized proteins"/>
    <property type="evidence" value="ECO:0007669"/>
    <property type="project" value="UniProtKB-UniRule"/>
</dbReference>
<dbReference type="EC" id="3.1.1.29" evidence="1 7"/>
<feature type="binding site" evidence="7">
    <location>
        <position position="47"/>
    </location>
    <ligand>
        <name>tRNA</name>
        <dbReference type="ChEBI" id="CHEBI:17843"/>
    </ligand>
</feature>
<name>A0A6J4Q3L5_9ACTN</name>
<keyword evidence="4 7" id="KW-0694">RNA-binding</keyword>
<dbReference type="AlphaFoldDB" id="A0A6J4Q3L5"/>
<feature type="binding site" evidence="7">
    <location>
        <position position="96"/>
    </location>
    <ligand>
        <name>tRNA</name>
        <dbReference type="ChEBI" id="CHEBI:17843"/>
    </ligand>
</feature>
<comment type="subcellular location">
    <subcellularLocation>
        <location evidence="7">Cytoplasm</location>
    </subcellularLocation>
</comment>
<dbReference type="GO" id="GO:0072344">
    <property type="term" value="P:rescue of stalled ribosome"/>
    <property type="evidence" value="ECO:0007669"/>
    <property type="project" value="UniProtKB-UniRule"/>
</dbReference>
<dbReference type="PANTHER" id="PTHR17224">
    <property type="entry name" value="PEPTIDYL-TRNA HYDROLASE"/>
    <property type="match status" value="1"/>
</dbReference>
<evidence type="ECO:0000256" key="5">
    <source>
        <dbReference type="ARBA" id="ARBA00038063"/>
    </source>
</evidence>
<feature type="active site" description="Proton acceptor" evidence="7">
    <location>
        <position position="52"/>
    </location>
</feature>
<dbReference type="EMBL" id="CADCVA010000260">
    <property type="protein sequence ID" value="CAA9427129.1"/>
    <property type="molecule type" value="Genomic_DNA"/>
</dbReference>
<evidence type="ECO:0000313" key="10">
    <source>
        <dbReference type="EMBL" id="CAA9427129.1"/>
    </source>
</evidence>
<dbReference type="PROSITE" id="PS01196">
    <property type="entry name" value="PEPT_TRNA_HYDROL_2"/>
    <property type="match status" value="1"/>
</dbReference>
<dbReference type="PANTHER" id="PTHR17224:SF1">
    <property type="entry name" value="PEPTIDYL-TRNA HYDROLASE"/>
    <property type="match status" value="1"/>
</dbReference>
<evidence type="ECO:0000256" key="1">
    <source>
        <dbReference type="ARBA" id="ARBA00013260"/>
    </source>
</evidence>
<evidence type="ECO:0000256" key="7">
    <source>
        <dbReference type="HAMAP-Rule" id="MF_00083"/>
    </source>
</evidence>
<keyword evidence="2 7" id="KW-0820">tRNA-binding</keyword>
<dbReference type="InterPro" id="IPR018171">
    <property type="entry name" value="Pept_tRNA_hydro_CS"/>
</dbReference>